<dbReference type="RefSeq" id="WP_089354849.1">
    <property type="nucleotide sequence ID" value="NZ_FZPD01000001.1"/>
</dbReference>
<evidence type="ECO:0000256" key="2">
    <source>
        <dbReference type="SAM" id="SignalP"/>
    </source>
</evidence>
<evidence type="ECO:0000256" key="1">
    <source>
        <dbReference type="SAM" id="MobiDB-lite"/>
    </source>
</evidence>
<evidence type="ECO:0000259" key="3">
    <source>
        <dbReference type="Pfam" id="PF18990"/>
    </source>
</evidence>
<gene>
    <name evidence="4" type="ORF">SAMN05421640_0057</name>
</gene>
<sequence>MKKISVTILLLITFFIAHGQTSLSFQHLGNATFQNNLINPSLIPEGKFFLGLPVLSGIHVNVNNKLSYNQMFRNEGGQTTVDINKILNSLQRQNMVSSRVHANILHIGYRTNVGPMLSFTVNERIEADFLYPKELFEYVITEGNNAFLNDKVKFSNIGAVATHYREFGLGLAAPVNDQLTIGIRGKYLIGFANASTPSNFKATIESDGEAFQVSADWKNTALRTSGFDIYSGDEGDLESHLVMNGNKGFAVDLGGTYHLNRYYTITGSIVDIGFINWKEDIENHSLNDTTFTYNGVDLDNFDDIDQTLEDSLFSKFETTENSNPYRSWLPVTAHGSWIYHYSPQMDFYVTAGSRLIQRQLKMLYGGGVTYKFGRAFTASASATKLPQQFFNIGAALTAKGGPVQMYIAADQIINFSAPDAKAFDFRFGMSFNFGERRVKQEASGLSRAPIQGAKGINTNVFLGKKVKTKKRDGIYSIIKRQKRRDVRNKRTQRDNTVNKKSINGRTGKKNVDDNE</sequence>
<feature type="domain" description="DUF5723" evidence="3">
    <location>
        <begin position="40"/>
        <end position="410"/>
    </location>
</feature>
<keyword evidence="2" id="KW-0732">Signal</keyword>
<reference evidence="4 5" key="1">
    <citation type="submission" date="2017-06" db="EMBL/GenBank/DDBJ databases">
        <authorList>
            <person name="Kim H.J."/>
            <person name="Triplett B.A."/>
        </authorList>
    </citation>
    <scope>NUCLEOTIDE SEQUENCE [LARGE SCALE GENOMIC DNA]</scope>
    <source>
        <strain evidence="4 5">DSM 19307</strain>
    </source>
</reference>
<organism evidence="4 5">
    <name type="scientific">Ekhidna lutea</name>
    <dbReference type="NCBI Taxonomy" id="447679"/>
    <lineage>
        <taxon>Bacteria</taxon>
        <taxon>Pseudomonadati</taxon>
        <taxon>Bacteroidota</taxon>
        <taxon>Cytophagia</taxon>
        <taxon>Cytophagales</taxon>
        <taxon>Reichenbachiellaceae</taxon>
        <taxon>Ekhidna</taxon>
    </lineage>
</organism>
<proteinExistence type="predicted"/>
<dbReference type="Pfam" id="PF18990">
    <property type="entry name" value="DUF5723"/>
    <property type="match status" value="1"/>
</dbReference>
<evidence type="ECO:0000313" key="5">
    <source>
        <dbReference type="Proteomes" id="UP000198393"/>
    </source>
</evidence>
<dbReference type="AlphaFoldDB" id="A0A239EC12"/>
<dbReference type="OrthoDB" id="975426at2"/>
<dbReference type="EMBL" id="FZPD01000001">
    <property type="protein sequence ID" value="SNS41808.1"/>
    <property type="molecule type" value="Genomic_DNA"/>
</dbReference>
<feature type="chain" id="PRO_5012714961" description="DUF5723 domain-containing protein" evidence="2">
    <location>
        <begin position="20"/>
        <end position="515"/>
    </location>
</feature>
<name>A0A239EC12_EKHLU</name>
<evidence type="ECO:0000313" key="4">
    <source>
        <dbReference type="EMBL" id="SNS41808.1"/>
    </source>
</evidence>
<feature type="signal peptide" evidence="2">
    <location>
        <begin position="1"/>
        <end position="19"/>
    </location>
</feature>
<keyword evidence="5" id="KW-1185">Reference proteome</keyword>
<feature type="region of interest" description="Disordered" evidence="1">
    <location>
        <begin position="481"/>
        <end position="515"/>
    </location>
</feature>
<accession>A0A239EC12</accession>
<feature type="compositionally biased region" description="Basic residues" evidence="1">
    <location>
        <begin position="481"/>
        <end position="490"/>
    </location>
</feature>
<dbReference type="InterPro" id="IPR043781">
    <property type="entry name" value="DUF5723"/>
</dbReference>
<dbReference type="Proteomes" id="UP000198393">
    <property type="component" value="Unassembled WGS sequence"/>
</dbReference>
<protein>
    <recommendedName>
        <fullName evidence="3">DUF5723 domain-containing protein</fullName>
    </recommendedName>
</protein>